<dbReference type="Proteomes" id="UP000282977">
    <property type="component" value="Unassembled WGS sequence"/>
</dbReference>
<dbReference type="Pfam" id="PF00892">
    <property type="entry name" value="EamA"/>
    <property type="match status" value="2"/>
</dbReference>
<feature type="transmembrane region" description="Helical" evidence="6">
    <location>
        <begin position="83"/>
        <end position="102"/>
    </location>
</feature>
<evidence type="ECO:0000256" key="4">
    <source>
        <dbReference type="ARBA" id="ARBA00022989"/>
    </source>
</evidence>
<evidence type="ECO:0000256" key="6">
    <source>
        <dbReference type="SAM" id="Phobius"/>
    </source>
</evidence>
<evidence type="ECO:0000313" key="8">
    <source>
        <dbReference type="EMBL" id="RVT43146.1"/>
    </source>
</evidence>
<feature type="transmembrane region" description="Helical" evidence="6">
    <location>
        <begin position="281"/>
        <end position="299"/>
    </location>
</feature>
<keyword evidence="4 6" id="KW-1133">Transmembrane helix</keyword>
<keyword evidence="5 6" id="KW-0472">Membrane</keyword>
<evidence type="ECO:0000313" key="9">
    <source>
        <dbReference type="Proteomes" id="UP000282977"/>
    </source>
</evidence>
<dbReference type="InterPro" id="IPR000620">
    <property type="entry name" value="EamA_dom"/>
</dbReference>
<keyword evidence="3 6" id="KW-0812">Transmembrane</keyword>
<feature type="transmembrane region" description="Helical" evidence="6">
    <location>
        <begin position="53"/>
        <end position="71"/>
    </location>
</feature>
<feature type="transmembrane region" description="Helical" evidence="6">
    <location>
        <begin position="163"/>
        <end position="179"/>
    </location>
</feature>
<gene>
    <name evidence="8" type="ORF">ENE74_00440</name>
</gene>
<evidence type="ECO:0000256" key="5">
    <source>
        <dbReference type="ARBA" id="ARBA00023136"/>
    </source>
</evidence>
<comment type="subcellular location">
    <subcellularLocation>
        <location evidence="1">Membrane</location>
        <topology evidence="1">Multi-pass membrane protein</topology>
    </subcellularLocation>
</comment>
<evidence type="ECO:0000256" key="1">
    <source>
        <dbReference type="ARBA" id="ARBA00004141"/>
    </source>
</evidence>
<dbReference type="InterPro" id="IPR050638">
    <property type="entry name" value="AA-Vitamin_Transporters"/>
</dbReference>
<evidence type="ECO:0000259" key="7">
    <source>
        <dbReference type="Pfam" id="PF00892"/>
    </source>
</evidence>
<comment type="similarity">
    <text evidence="2">Belongs to the EamA transporter family.</text>
</comment>
<feature type="transmembrane region" description="Helical" evidence="6">
    <location>
        <begin position="26"/>
        <end position="47"/>
    </location>
</feature>
<evidence type="ECO:0000256" key="2">
    <source>
        <dbReference type="ARBA" id="ARBA00007362"/>
    </source>
</evidence>
<feature type="transmembrane region" description="Helical" evidence="6">
    <location>
        <begin position="216"/>
        <end position="244"/>
    </location>
</feature>
<protein>
    <submittedName>
        <fullName evidence="8">DMT family transporter</fullName>
    </submittedName>
</protein>
<sequence length="312" mass="33137">MPSPASPNIPPAPPVHVERPFDLRDWVLIALMTVTWGLNVIAVKLALQLTSPLTAAFLRQAIVAVLCLPFLRFVPGRMRVIPLYAVLAGALFYIPINMALAISDNVGALVIAGQMGAPFAVLLSVLFLGEKIRLPRVMGLFLAFTGVMLVGFDPAAIHELPGLALMAGSSLIWAVGSLMTRQMADVRVATLFAWLGLAGVMILGPLALIFEREAMAGIVAMPALAWLWIGFSAIGSTIIGHGGLSILVQRHPIGAVMPYTLIAPILSVIVSYVIFDTPITGMMMLGGVFVLVGVAVITIRTAKRGQMIETPS</sequence>
<reference evidence="8 9" key="1">
    <citation type="submission" date="2019-01" db="EMBL/GenBank/DDBJ databases">
        <authorList>
            <person name="Chen W.-M."/>
        </authorList>
    </citation>
    <scope>NUCLEOTIDE SEQUENCE [LARGE SCALE GENOMIC DNA]</scope>
    <source>
        <strain evidence="8 9">TLA-22</strain>
    </source>
</reference>
<dbReference type="OrthoDB" id="7158585at2"/>
<feature type="transmembrane region" description="Helical" evidence="6">
    <location>
        <begin position="108"/>
        <end position="128"/>
    </location>
</feature>
<feature type="domain" description="EamA" evidence="7">
    <location>
        <begin position="28"/>
        <end position="151"/>
    </location>
</feature>
<dbReference type="AlphaFoldDB" id="A0A437JB46"/>
<proteinExistence type="inferred from homology"/>
<dbReference type="InterPro" id="IPR037185">
    <property type="entry name" value="EmrE-like"/>
</dbReference>
<feature type="transmembrane region" description="Helical" evidence="6">
    <location>
        <begin position="140"/>
        <end position="157"/>
    </location>
</feature>
<feature type="transmembrane region" description="Helical" evidence="6">
    <location>
        <begin position="191"/>
        <end position="210"/>
    </location>
</feature>
<comment type="caution">
    <text evidence="8">The sequence shown here is derived from an EMBL/GenBank/DDBJ whole genome shotgun (WGS) entry which is preliminary data.</text>
</comment>
<accession>A0A437JB46</accession>
<feature type="transmembrane region" description="Helical" evidence="6">
    <location>
        <begin position="256"/>
        <end position="275"/>
    </location>
</feature>
<evidence type="ECO:0000256" key="3">
    <source>
        <dbReference type="ARBA" id="ARBA00022692"/>
    </source>
</evidence>
<keyword evidence="9" id="KW-1185">Reference proteome</keyword>
<feature type="domain" description="EamA" evidence="7">
    <location>
        <begin position="161"/>
        <end position="298"/>
    </location>
</feature>
<organism evidence="8 9">
    <name type="scientific">Sphingobium algorifonticola</name>
    <dbReference type="NCBI Taxonomy" id="2008318"/>
    <lineage>
        <taxon>Bacteria</taxon>
        <taxon>Pseudomonadati</taxon>
        <taxon>Pseudomonadota</taxon>
        <taxon>Alphaproteobacteria</taxon>
        <taxon>Sphingomonadales</taxon>
        <taxon>Sphingomonadaceae</taxon>
        <taxon>Sphingobium</taxon>
    </lineage>
</organism>
<dbReference type="GO" id="GO:0016020">
    <property type="term" value="C:membrane"/>
    <property type="evidence" value="ECO:0007669"/>
    <property type="project" value="UniProtKB-SubCell"/>
</dbReference>
<dbReference type="SUPFAM" id="SSF103481">
    <property type="entry name" value="Multidrug resistance efflux transporter EmrE"/>
    <property type="match status" value="2"/>
</dbReference>
<dbReference type="PANTHER" id="PTHR32322:SF2">
    <property type="entry name" value="EAMA DOMAIN-CONTAINING PROTEIN"/>
    <property type="match status" value="1"/>
</dbReference>
<dbReference type="EMBL" id="RZUL01000001">
    <property type="protein sequence ID" value="RVT43146.1"/>
    <property type="molecule type" value="Genomic_DNA"/>
</dbReference>
<name>A0A437JB46_9SPHN</name>
<dbReference type="PANTHER" id="PTHR32322">
    <property type="entry name" value="INNER MEMBRANE TRANSPORTER"/>
    <property type="match status" value="1"/>
</dbReference>